<organism evidence="1 2">
    <name type="scientific">Paenibacillus agricola</name>
    <dbReference type="NCBI Taxonomy" id="2716264"/>
    <lineage>
        <taxon>Bacteria</taxon>
        <taxon>Bacillati</taxon>
        <taxon>Bacillota</taxon>
        <taxon>Bacilli</taxon>
        <taxon>Bacillales</taxon>
        <taxon>Paenibacillaceae</taxon>
        <taxon>Paenibacillus</taxon>
    </lineage>
</organism>
<sequence length="141" mass="16258">MNQDLYDDSQLAVLFMYIPYFESTNKKYTVSSGQFSLDPFTYDDAASEFVTKLYQSNMIIKFNWGTWQSESKEHFQNTALIYNADLNTVRKLFTTIIRADRFNAGMYASMIDKGVILALLKRLKVLVDTQETGGAQNEFIK</sequence>
<keyword evidence="2" id="KW-1185">Reference proteome</keyword>
<comment type="caution">
    <text evidence="1">The sequence shown here is derived from an EMBL/GenBank/DDBJ whole genome shotgun (WGS) entry which is preliminary data.</text>
</comment>
<evidence type="ECO:0000313" key="2">
    <source>
        <dbReference type="Proteomes" id="UP001165962"/>
    </source>
</evidence>
<protein>
    <submittedName>
        <fullName evidence="1">Uncharacterized protein</fullName>
    </submittedName>
</protein>
<dbReference type="EMBL" id="JAAOIW010000002">
    <property type="protein sequence ID" value="NHN29627.1"/>
    <property type="molecule type" value="Genomic_DNA"/>
</dbReference>
<reference evidence="1" key="1">
    <citation type="submission" date="2020-03" db="EMBL/GenBank/DDBJ databases">
        <title>Draft sequencing of Paenibacilllus sp. S3N08.</title>
        <authorList>
            <person name="Kim D.-U."/>
        </authorList>
    </citation>
    <scope>NUCLEOTIDE SEQUENCE</scope>
    <source>
        <strain evidence="1">S3N08</strain>
    </source>
</reference>
<proteinExistence type="predicted"/>
<name>A0ABX0J0G5_9BACL</name>
<dbReference type="InterPro" id="IPR045425">
    <property type="entry name" value="DUF6508"/>
</dbReference>
<dbReference type="Pfam" id="PF20118">
    <property type="entry name" value="DUF6508"/>
    <property type="match status" value="1"/>
</dbReference>
<gene>
    <name evidence="1" type="ORF">G9U52_07250</name>
</gene>
<dbReference type="Proteomes" id="UP001165962">
    <property type="component" value="Unassembled WGS sequence"/>
</dbReference>
<evidence type="ECO:0000313" key="1">
    <source>
        <dbReference type="EMBL" id="NHN29627.1"/>
    </source>
</evidence>
<dbReference type="RefSeq" id="WP_166147756.1">
    <property type="nucleotide sequence ID" value="NZ_JAAOIW010000002.1"/>
</dbReference>
<accession>A0ABX0J0G5</accession>